<sequence>MIFALPFWASSIAITIIKIILSGTIGAVLTFYVRYCQDSYANSIRWSRIGGLYETTALLKNSCRQVPVWSSIFMGFMIFASLSTLFVSISLGAMISRTEETVDTDPIGRLTGQMLPDNPLYWTGWSVFMARSASVKNTLDLTLNDTRFNPDPQAQTVYTPRTYNYEAACNETGAILTDNATSTRMPFSYPSPQSSCQNIVFTVNAASYIWHPAKASNQLVSPGVHMVVAPMTYFRGFAQLEPSVWGVGRMTCLRAISEPGTFLLDSPKDGLTALPRTDATRCQYGSDESIVMSVTYIAFAVNRLSDFAKVTTTIFDDPTNLPLLQSMNTAINNETFEAFLNPTNSSTLVMLTRISANADFLMCSSIFSNRTSTMGLLCTYALTSMVTVKPQSWDPIITTDLKRNANLFVDTDSLVNVNDLSILHAPLRSNNSSISTVSAAHLLRATTDATEYLASLGHNVVVNKEKEQIYVLFNTVELRDAFEVSTPLLVVLGIVAVVCALVWAFSEKKYTAVFNGSLYKVIYQEIKSRDEMMPMLMHCTHDPLAFEGNQAIPDPDDQSNRSSQEYPMADLGNGSTEPPPMQQIATQQTPALEELITQSPLSASNVLATSTSTISSASPVSPTPSVIIAANFYHTEPAAQSSPSTSPILPSSLPSSPLEHHHNLVHTSSTQVPPLHSTTNYSSQEIPFPST</sequence>
<comment type="caution">
    <text evidence="3">The sequence shown here is derived from an EMBL/GenBank/DDBJ whole genome shotgun (WGS) entry which is preliminary data.</text>
</comment>
<feature type="compositionally biased region" description="Low complexity" evidence="1">
    <location>
        <begin position="641"/>
        <end position="657"/>
    </location>
</feature>
<feature type="compositionally biased region" description="Polar residues" evidence="1">
    <location>
        <begin position="665"/>
        <end position="691"/>
    </location>
</feature>
<dbReference type="Proteomes" id="UP000748756">
    <property type="component" value="Unassembled WGS sequence"/>
</dbReference>
<accession>A0A9P5V742</accession>
<feature type="region of interest" description="Disordered" evidence="1">
    <location>
        <begin position="546"/>
        <end position="582"/>
    </location>
</feature>
<organism evidence="3 4">
    <name type="scientific">Linnemannia schmuckeri</name>
    <dbReference type="NCBI Taxonomy" id="64567"/>
    <lineage>
        <taxon>Eukaryota</taxon>
        <taxon>Fungi</taxon>
        <taxon>Fungi incertae sedis</taxon>
        <taxon>Mucoromycota</taxon>
        <taxon>Mortierellomycotina</taxon>
        <taxon>Mortierellomycetes</taxon>
        <taxon>Mortierellales</taxon>
        <taxon>Mortierellaceae</taxon>
        <taxon>Linnemannia</taxon>
    </lineage>
</organism>
<feature type="transmembrane region" description="Helical" evidence="2">
    <location>
        <begin position="484"/>
        <end position="505"/>
    </location>
</feature>
<evidence type="ECO:0000256" key="1">
    <source>
        <dbReference type="SAM" id="MobiDB-lite"/>
    </source>
</evidence>
<keyword evidence="2" id="KW-0812">Transmembrane</keyword>
<keyword evidence="2" id="KW-1133">Transmembrane helix</keyword>
<proteinExistence type="predicted"/>
<gene>
    <name evidence="3" type="ORF">BG015_001229</name>
</gene>
<reference evidence="3" key="1">
    <citation type="journal article" date="2020" name="Fungal Divers.">
        <title>Resolving the Mortierellaceae phylogeny through synthesis of multi-gene phylogenetics and phylogenomics.</title>
        <authorList>
            <person name="Vandepol N."/>
            <person name="Liber J."/>
            <person name="Desiro A."/>
            <person name="Na H."/>
            <person name="Kennedy M."/>
            <person name="Barry K."/>
            <person name="Grigoriev I.V."/>
            <person name="Miller A.N."/>
            <person name="O'Donnell K."/>
            <person name="Stajich J.E."/>
            <person name="Bonito G."/>
        </authorList>
    </citation>
    <scope>NUCLEOTIDE SEQUENCE</scope>
    <source>
        <strain evidence="3">NRRL 6426</strain>
    </source>
</reference>
<name>A0A9P5V742_9FUNG</name>
<dbReference type="OrthoDB" id="2387820at2759"/>
<keyword evidence="4" id="KW-1185">Reference proteome</keyword>
<evidence type="ECO:0000256" key="2">
    <source>
        <dbReference type="SAM" id="Phobius"/>
    </source>
</evidence>
<evidence type="ECO:0000313" key="4">
    <source>
        <dbReference type="Proteomes" id="UP000748756"/>
    </source>
</evidence>
<feature type="region of interest" description="Disordered" evidence="1">
    <location>
        <begin position="637"/>
        <end position="691"/>
    </location>
</feature>
<dbReference type="EMBL" id="JAAAUQ010001216">
    <property type="protein sequence ID" value="KAF9141597.1"/>
    <property type="molecule type" value="Genomic_DNA"/>
</dbReference>
<evidence type="ECO:0000313" key="3">
    <source>
        <dbReference type="EMBL" id="KAF9141597.1"/>
    </source>
</evidence>
<dbReference type="AlphaFoldDB" id="A0A9P5V742"/>
<protein>
    <submittedName>
        <fullName evidence="3">Uncharacterized protein</fullName>
    </submittedName>
</protein>
<feature type="transmembrane region" description="Helical" evidence="2">
    <location>
        <begin position="12"/>
        <end position="35"/>
    </location>
</feature>
<keyword evidence="2" id="KW-0472">Membrane</keyword>
<feature type="transmembrane region" description="Helical" evidence="2">
    <location>
        <begin position="68"/>
        <end position="95"/>
    </location>
</feature>